<gene>
    <name evidence="1" type="ORF">FIBSPDRAFT_896430</name>
</gene>
<dbReference type="AlphaFoldDB" id="A0A166DGI8"/>
<organism evidence="1 2">
    <name type="scientific">Athelia psychrophila</name>
    <dbReference type="NCBI Taxonomy" id="1759441"/>
    <lineage>
        <taxon>Eukaryota</taxon>
        <taxon>Fungi</taxon>
        <taxon>Dikarya</taxon>
        <taxon>Basidiomycota</taxon>
        <taxon>Agaricomycotina</taxon>
        <taxon>Agaricomycetes</taxon>
        <taxon>Agaricomycetidae</taxon>
        <taxon>Atheliales</taxon>
        <taxon>Atheliaceae</taxon>
        <taxon>Athelia</taxon>
    </lineage>
</organism>
<proteinExistence type="predicted"/>
<dbReference type="Proteomes" id="UP000076532">
    <property type="component" value="Unassembled WGS sequence"/>
</dbReference>
<name>A0A166DGI8_9AGAM</name>
<dbReference type="EMBL" id="KV417614">
    <property type="protein sequence ID" value="KZP14685.1"/>
    <property type="molecule type" value="Genomic_DNA"/>
</dbReference>
<protein>
    <submittedName>
        <fullName evidence="1">Uncharacterized protein</fullName>
    </submittedName>
</protein>
<evidence type="ECO:0000313" key="2">
    <source>
        <dbReference type="Proteomes" id="UP000076532"/>
    </source>
</evidence>
<evidence type="ECO:0000313" key="1">
    <source>
        <dbReference type="EMBL" id="KZP14685.1"/>
    </source>
</evidence>
<keyword evidence="2" id="KW-1185">Reference proteome</keyword>
<sequence>MYGALVVMLGPTAVTRARQSGAAKENALDNHRSLYHYVMSETIPESYFGQVGHGRGGNLSVVFCDDDATYTKRTVVAAPLPKRQPGAPTAVMIMITETSESELAEACALQVEERRGGPSTTV</sequence>
<reference evidence="1 2" key="1">
    <citation type="journal article" date="2016" name="Mol. Biol. Evol.">
        <title>Comparative Genomics of Early-Diverging Mushroom-Forming Fungi Provides Insights into the Origins of Lignocellulose Decay Capabilities.</title>
        <authorList>
            <person name="Nagy L.G."/>
            <person name="Riley R."/>
            <person name="Tritt A."/>
            <person name="Adam C."/>
            <person name="Daum C."/>
            <person name="Floudas D."/>
            <person name="Sun H."/>
            <person name="Yadav J.S."/>
            <person name="Pangilinan J."/>
            <person name="Larsson K.H."/>
            <person name="Matsuura K."/>
            <person name="Barry K."/>
            <person name="Labutti K."/>
            <person name="Kuo R."/>
            <person name="Ohm R.A."/>
            <person name="Bhattacharya S.S."/>
            <person name="Shirouzu T."/>
            <person name="Yoshinaga Y."/>
            <person name="Martin F.M."/>
            <person name="Grigoriev I.V."/>
            <person name="Hibbett D.S."/>
        </authorList>
    </citation>
    <scope>NUCLEOTIDE SEQUENCE [LARGE SCALE GENOMIC DNA]</scope>
    <source>
        <strain evidence="1 2">CBS 109695</strain>
    </source>
</reference>
<accession>A0A166DGI8</accession>